<feature type="compositionally biased region" description="Basic and acidic residues" evidence="9">
    <location>
        <begin position="726"/>
        <end position="746"/>
    </location>
</feature>
<evidence type="ECO:0000256" key="2">
    <source>
        <dbReference type="ARBA" id="ARBA00022443"/>
    </source>
</evidence>
<dbReference type="SMART" id="SM00326">
    <property type="entry name" value="SH3"/>
    <property type="match status" value="1"/>
</dbReference>
<feature type="domain" description="SH3" evidence="11">
    <location>
        <begin position="65"/>
        <end position="127"/>
    </location>
</feature>
<evidence type="ECO:0000256" key="8">
    <source>
        <dbReference type="SAM" id="Coils"/>
    </source>
</evidence>
<evidence type="ECO:0000256" key="4">
    <source>
        <dbReference type="ARBA" id="ARBA00022824"/>
    </source>
</evidence>
<feature type="region of interest" description="Disordered" evidence="9">
    <location>
        <begin position="444"/>
        <end position="746"/>
    </location>
</feature>
<accession>A0ABQ7SZC7</accession>
<comment type="caution">
    <text evidence="12">The sequence shown here is derived from an EMBL/GenBank/DDBJ whole genome shotgun (WGS) entry which is preliminary data.</text>
</comment>
<feature type="compositionally biased region" description="Basic and acidic residues" evidence="9">
    <location>
        <begin position="217"/>
        <end position="233"/>
    </location>
</feature>
<evidence type="ECO:0000256" key="6">
    <source>
        <dbReference type="ARBA" id="ARBA00023180"/>
    </source>
</evidence>
<dbReference type="PANTHER" id="PTHR23158">
    <property type="entry name" value="MELANOMA INHIBITORY ACTIVITY-RELATED"/>
    <property type="match status" value="1"/>
</dbReference>
<feature type="region of interest" description="Disordered" evidence="9">
    <location>
        <begin position="969"/>
        <end position="994"/>
    </location>
</feature>
<dbReference type="Pfam" id="PF06409">
    <property type="entry name" value="NPIP"/>
    <property type="match status" value="1"/>
</dbReference>
<feature type="compositionally biased region" description="Basic and acidic residues" evidence="9">
    <location>
        <begin position="614"/>
        <end position="645"/>
    </location>
</feature>
<name>A0ABQ7SZC7_PHRPL</name>
<dbReference type="PROSITE" id="PS50002">
    <property type="entry name" value="SH3"/>
    <property type="match status" value="1"/>
</dbReference>
<feature type="coiled-coil region" evidence="8">
    <location>
        <begin position="1575"/>
        <end position="1750"/>
    </location>
</feature>
<evidence type="ECO:0000256" key="7">
    <source>
        <dbReference type="PROSITE-ProRule" id="PRU00192"/>
    </source>
</evidence>
<feature type="compositionally biased region" description="Pro residues" evidence="9">
    <location>
        <begin position="1915"/>
        <end position="1957"/>
    </location>
</feature>
<reference evidence="12 13" key="1">
    <citation type="journal article" date="2022" name="Gigascience">
        <title>A chromosome-level genome assembly and annotation of the desert horned lizard, Phrynosoma platyrhinos, provides insight into chromosomal rearrangements among reptiles.</title>
        <authorList>
            <person name="Koochekian N."/>
            <person name="Ascanio A."/>
            <person name="Farleigh K."/>
            <person name="Card D.C."/>
            <person name="Schield D.R."/>
            <person name="Castoe T.A."/>
            <person name="Jezkova T."/>
        </authorList>
    </citation>
    <scope>NUCLEOTIDE SEQUENCE [LARGE SCALE GENOMIC DNA]</scope>
    <source>
        <strain evidence="12">NK-2021</strain>
    </source>
</reference>
<feature type="compositionally biased region" description="Basic and acidic residues" evidence="9">
    <location>
        <begin position="2036"/>
        <end position="2045"/>
    </location>
</feature>
<keyword evidence="6" id="KW-0325">Glycoprotein</keyword>
<protein>
    <recommendedName>
        <fullName evidence="11">SH3 domain-containing protein</fullName>
    </recommendedName>
</protein>
<keyword evidence="3 10" id="KW-0732">Signal</keyword>
<dbReference type="EMBL" id="JAIPUX010003289">
    <property type="protein sequence ID" value="KAH0622680.1"/>
    <property type="molecule type" value="Genomic_DNA"/>
</dbReference>
<evidence type="ECO:0000313" key="12">
    <source>
        <dbReference type="EMBL" id="KAH0622680.1"/>
    </source>
</evidence>
<feature type="compositionally biased region" description="Acidic residues" evidence="9">
    <location>
        <begin position="168"/>
        <end position="188"/>
    </location>
</feature>
<organism evidence="12 13">
    <name type="scientific">Phrynosoma platyrhinos</name>
    <name type="common">Desert horned lizard</name>
    <dbReference type="NCBI Taxonomy" id="52577"/>
    <lineage>
        <taxon>Eukaryota</taxon>
        <taxon>Metazoa</taxon>
        <taxon>Chordata</taxon>
        <taxon>Craniata</taxon>
        <taxon>Vertebrata</taxon>
        <taxon>Euteleostomi</taxon>
        <taxon>Lepidosauria</taxon>
        <taxon>Squamata</taxon>
        <taxon>Bifurcata</taxon>
        <taxon>Unidentata</taxon>
        <taxon>Episquamata</taxon>
        <taxon>Toxicofera</taxon>
        <taxon>Iguania</taxon>
        <taxon>Phrynosomatidae</taxon>
        <taxon>Phrynosomatinae</taxon>
        <taxon>Phrynosoma</taxon>
    </lineage>
</organism>
<feature type="compositionally biased region" description="Polar residues" evidence="9">
    <location>
        <begin position="693"/>
        <end position="704"/>
    </location>
</feature>
<dbReference type="InterPro" id="IPR054697">
    <property type="entry name" value="NPIP_N"/>
</dbReference>
<evidence type="ECO:0000256" key="5">
    <source>
        <dbReference type="ARBA" id="ARBA00023054"/>
    </source>
</evidence>
<evidence type="ECO:0000256" key="1">
    <source>
        <dbReference type="ARBA" id="ARBA00004389"/>
    </source>
</evidence>
<feature type="compositionally biased region" description="Acidic residues" evidence="9">
    <location>
        <begin position="352"/>
        <end position="362"/>
    </location>
</feature>
<feature type="signal peptide" evidence="10">
    <location>
        <begin position="1"/>
        <end position="37"/>
    </location>
</feature>
<feature type="compositionally biased region" description="Acidic residues" evidence="9">
    <location>
        <begin position="199"/>
        <end position="216"/>
    </location>
</feature>
<feature type="region of interest" description="Disordered" evidence="9">
    <location>
        <begin position="168"/>
        <end position="307"/>
    </location>
</feature>
<keyword evidence="4" id="KW-0256">Endoplasmic reticulum</keyword>
<keyword evidence="13" id="KW-1185">Reference proteome</keyword>
<feature type="chain" id="PRO_5045596780" description="SH3 domain-containing protein" evidence="10">
    <location>
        <begin position="38"/>
        <end position="2045"/>
    </location>
</feature>
<feature type="region of interest" description="Disordered" evidence="9">
    <location>
        <begin position="1129"/>
        <end position="1167"/>
    </location>
</feature>
<keyword evidence="5 8" id="KW-0175">Coiled coil</keyword>
<dbReference type="InterPro" id="IPR036028">
    <property type="entry name" value="SH3-like_dom_sf"/>
</dbReference>
<feature type="compositionally biased region" description="Basic and acidic residues" evidence="9">
    <location>
        <begin position="385"/>
        <end position="400"/>
    </location>
</feature>
<evidence type="ECO:0000313" key="13">
    <source>
        <dbReference type="Proteomes" id="UP000826234"/>
    </source>
</evidence>
<feature type="region of interest" description="Disordered" evidence="9">
    <location>
        <begin position="340"/>
        <end position="410"/>
    </location>
</feature>
<feature type="compositionally biased region" description="Low complexity" evidence="9">
    <location>
        <begin position="1782"/>
        <end position="1793"/>
    </location>
</feature>
<dbReference type="CDD" id="cd11893">
    <property type="entry name" value="SH3_MIA3"/>
    <property type="match status" value="1"/>
</dbReference>
<keyword evidence="2 7" id="KW-0728">SH3 domain</keyword>
<feature type="coiled-coil region" evidence="8">
    <location>
        <begin position="1334"/>
        <end position="1501"/>
    </location>
</feature>
<feature type="compositionally biased region" description="Basic and acidic residues" evidence="9">
    <location>
        <begin position="1149"/>
        <end position="1167"/>
    </location>
</feature>
<evidence type="ECO:0000259" key="11">
    <source>
        <dbReference type="PROSITE" id="PS50002"/>
    </source>
</evidence>
<feature type="compositionally biased region" description="Polar residues" evidence="9">
    <location>
        <begin position="292"/>
        <end position="305"/>
    </location>
</feature>
<dbReference type="PANTHER" id="PTHR23158:SF54">
    <property type="entry name" value="TRANSPORT AND GOLGI ORGANIZATION PROTEIN 1 HOMOLOG"/>
    <property type="match status" value="1"/>
</dbReference>
<feature type="compositionally biased region" description="Basic and acidic residues" evidence="9">
    <location>
        <begin position="240"/>
        <end position="255"/>
    </location>
</feature>
<feature type="region of interest" description="Disordered" evidence="9">
    <location>
        <begin position="821"/>
        <end position="840"/>
    </location>
</feature>
<dbReference type="InterPro" id="IPR001452">
    <property type="entry name" value="SH3_domain"/>
</dbReference>
<dbReference type="Pfam" id="PF07653">
    <property type="entry name" value="SH3_2"/>
    <property type="match status" value="1"/>
</dbReference>
<proteinExistence type="predicted"/>
<gene>
    <name evidence="12" type="ORF">JD844_025187</name>
</gene>
<dbReference type="Gene3D" id="2.30.30.40">
    <property type="entry name" value="SH3 Domains"/>
    <property type="match status" value="1"/>
</dbReference>
<feature type="region of interest" description="Disordered" evidence="9">
    <location>
        <begin position="1539"/>
        <end position="1563"/>
    </location>
</feature>
<evidence type="ECO:0000256" key="10">
    <source>
        <dbReference type="SAM" id="SignalP"/>
    </source>
</evidence>
<comment type="subcellular location">
    <subcellularLocation>
        <location evidence="1">Endoplasmic reticulum membrane</location>
        <topology evidence="1">Single-pass membrane protein</topology>
    </subcellularLocation>
</comment>
<sequence length="2045" mass="230857">MGQRLLPARQPASQPSSFNMAAPWSPLLALLVAFLSAQQQPFCQSRELDRRFAEYKRCADPECSMLMCRGKAVKDFKAPDCRFLDFKEGESIYVYYKLTGRTNELWAGSVGNEFGYFPKDLLEINHIYTYDELELPTDETDFVCFDGGKDDFDNYNVDELLKVSEDIAASDDETELGTEKEEAIEESDAQFHKNQYQTEESDAVDSVESSDLESDGSEVHLEEENEDHAKMAEKNNVLLDNKENVEETLDSKSEDLIVNSDTDNSQGDQSAHQPFDEMLQETLKVPNHENARNSNVSQGKVNQSDYGGKDDGAYTLLHQDVSADLKTTFGSTADAIISDDETTSLVTSLDGDLGEDLDTDSYETEKLEEPKQQSEEIPLLPFTEGEVKSSEDIESKRISSDSETTEFDYDNTRKAAAKLIHEKKDNSGLLTHLGDKFFAIVSGGERTVDETGGNKADFKEQNEEEEEEEDEEEEEEEEEEKEEEEEEEEEEGALINKQENAEDVLANSESSSEDDSFTTVHDVIRKQIHNADTGTPEEKKYKTRDYEEKDANTEEKPVTEQVHSTSTHNFGAFPNYGNDQQPKASSETNENTLKPPLDHIKDDQESFSLHKVRKDKETEERNVDDSLENDTKYKTLWEKTIKNDEDLVPDLLEELTNGSQNEVENDDVLEGKTNYNTKQAGEDFELKNIFGSKKQSNDSTMENMSSEKDPDVPTEESQQEIEQDSEDHKEDEKEDDHTISEKTIEKKYIFEEPKRAIQHKNITQQNVVNNEAEHLDKVIRADIGREKSPTEELLSLEVEAEEDFTEELQEELLQDENAVSAKLSKERHTDKQDFTLDVESADPLLQMPNYAISRAANPVDEMGEASTTFEQAKKDAGMGDFNEEYGGMQVSEDSQLKESKEERQKEVDTTVLSKMENLLAGKTKETKKIHDEITPISLSISELEGEDDLNQTKKHLPKDFSQKDLKELQTSTEETEDEHQHFHYPKGVLENTNEGTELDYSEDVRQLLIMKEFLDEKRIARLEKYVGQQHVFKIESLFRDMQLELLLAQKHSDSYENTERALDQILESSESNILDILNKALDSREAENKEEVIKEIDLFDEEAALIDDIQELMYSLRQKYSPISDSTPLASVLDSEMDPSESITVNGKQTDHSRQHVESPDDSIDQKREGEQTFKEEIFHLDQPKGDGNISEGTETLDEKVIKDVLESDKKEPNMDMPFQQVDSRTEKDFMAEGLLDVKDNEIEESSSPSEGDSPAPYIFGSLDSAMLLAKENMQPFTDILISTLPEDMQPGPDFHGLPWEPIIITAFVGIATLAIFLWRTCLSVKSRMYQVTEKQLVEKIKTLLKEKSEILEKMSEYDQKIKEAKESVKEAWKQNTNLSDEAAGLKDTVKGLKETNNLLDDRVKNLNTMLEMEREHNSRKQEQIIETQKSLEKLQETITLHSVELSEVQIALNEAKLSEEKVKSDLRRIQEENARLKKSKDQLLQEAEGWSERHAELSEQIKMYHKSQKDLEEALAYKENEIEVLTNCIMQLKQLDADSESEGKRDEGNDLANGEISDTRNEKMKNQIKQMMDVSRVKTTLSIIEEERDNLRSKLNDEVASRHELEEQIKKLEHESCSLQTAKSQLESESKTLQQKVEILSELYQQKEMALQKKLTQEEYERQEKEQKLSAADEKAILAVEEVKVYKQRIQEMEEELQKTERSYKNQIAAHEKKAHDNWLIARSAERALVEEKREAANLRQKLIEVNQKIAALQRPVIVKPTAGWPDHQAPPRRGPLSRDGSFGPSPVSGGAPSPPLMMETPGRPPSANPRDGSRGELSAAMVDGPPVPRRHPELSGRMSAPDLVPSVAPLVNCGPRTSSPSAGLDGMQNLPKEHEAPCVSGAPPSSAEATAVNIGPKGPPSFPGGPIMTSTGPLPPPVRFGPPPRAPYGPRPLPLPLVRGGPPPPLPRDYPPGPPFGMRDFPPGPVPPPEHRGYLRGPPPFRPPPPRDFPPSPRLPPQGLRDYPPPSVKDLPPSGPSDHQGGPPCPPSPASSRDSAHHPEQKP</sequence>
<feature type="compositionally biased region" description="Basic and acidic residues" evidence="9">
    <location>
        <begin position="823"/>
        <end position="834"/>
    </location>
</feature>
<evidence type="ECO:0000256" key="9">
    <source>
        <dbReference type="SAM" id="MobiDB-lite"/>
    </source>
</evidence>
<dbReference type="SUPFAM" id="SSF50044">
    <property type="entry name" value="SH3-domain"/>
    <property type="match status" value="1"/>
</dbReference>
<feature type="compositionally biased region" description="Basic and acidic residues" evidence="9">
    <location>
        <begin position="536"/>
        <end position="558"/>
    </location>
</feature>
<dbReference type="Proteomes" id="UP000826234">
    <property type="component" value="Unassembled WGS sequence"/>
</dbReference>
<feature type="compositionally biased region" description="Pro residues" evidence="9">
    <location>
        <begin position="1979"/>
        <end position="1998"/>
    </location>
</feature>
<feature type="compositionally biased region" description="Acidic residues" evidence="9">
    <location>
        <begin position="462"/>
        <end position="492"/>
    </location>
</feature>
<feature type="compositionally biased region" description="Basic and acidic residues" evidence="9">
    <location>
        <begin position="363"/>
        <end position="374"/>
    </location>
</feature>
<feature type="region of interest" description="Disordered" evidence="9">
    <location>
        <begin position="1763"/>
        <end position="2045"/>
    </location>
</feature>
<evidence type="ECO:0000256" key="3">
    <source>
        <dbReference type="ARBA" id="ARBA00022729"/>
    </source>
</evidence>
<feature type="compositionally biased region" description="Polar residues" evidence="9">
    <location>
        <begin position="259"/>
        <end position="272"/>
    </location>
</feature>
<dbReference type="InterPro" id="IPR051500">
    <property type="entry name" value="cTAGE_MIA/OTOR"/>
</dbReference>
<feature type="compositionally biased region" description="Polar residues" evidence="9">
    <location>
        <begin position="577"/>
        <end position="592"/>
    </location>
</feature>
<feature type="compositionally biased region" description="Acidic residues" evidence="9">
    <location>
        <begin position="712"/>
        <end position="725"/>
    </location>
</feature>